<proteinExistence type="predicted"/>
<gene>
    <name evidence="1" type="ORF">D1Z90_02710</name>
</gene>
<dbReference type="SUPFAM" id="SSF55729">
    <property type="entry name" value="Acyl-CoA N-acyltransferases (Nat)"/>
    <property type="match status" value="1"/>
</dbReference>
<comment type="caution">
    <text evidence="1">The sequence shown here is derived from an EMBL/GenBank/DDBJ whole genome shotgun (WGS) entry which is preliminary data.</text>
</comment>
<dbReference type="RefSeq" id="WP_119909210.1">
    <property type="nucleotide sequence ID" value="NZ_QZCH01000002.1"/>
</dbReference>
<organism evidence="1 2">
    <name type="scientific">Motilimonas pumila</name>
    <dbReference type="NCBI Taxonomy" id="2303987"/>
    <lineage>
        <taxon>Bacteria</taxon>
        <taxon>Pseudomonadati</taxon>
        <taxon>Pseudomonadota</taxon>
        <taxon>Gammaproteobacteria</taxon>
        <taxon>Alteromonadales</taxon>
        <taxon>Alteromonadales genera incertae sedis</taxon>
        <taxon>Motilimonas</taxon>
    </lineage>
</organism>
<dbReference type="EMBL" id="QZCH01000002">
    <property type="protein sequence ID" value="RJG50408.1"/>
    <property type="molecule type" value="Genomic_DNA"/>
</dbReference>
<evidence type="ECO:0000313" key="1">
    <source>
        <dbReference type="EMBL" id="RJG50408.1"/>
    </source>
</evidence>
<dbReference type="InterPro" id="IPR022484">
    <property type="entry name" value="PEP-CTERM/exosrtase_acylTfrase"/>
</dbReference>
<reference evidence="1 2" key="2">
    <citation type="submission" date="2019-01" db="EMBL/GenBank/DDBJ databases">
        <title>Motilimonas pumilus sp. nov., isolated from the gut of sea cucumber (Apostichopus japonicus).</title>
        <authorList>
            <person name="Wang F.-Q."/>
            <person name="Ren L.-H."/>
            <person name="Lin Y.-W."/>
            <person name="Sun G.-H."/>
            <person name="Du Z.-J."/>
            <person name="Zhao J.-X."/>
            <person name="Liu X.-J."/>
            <person name="Liu L.-J."/>
        </authorList>
    </citation>
    <scope>NUCLEOTIDE SEQUENCE [LARGE SCALE GENOMIC DNA]</scope>
    <source>
        <strain evidence="1 2">PLHSC7-2</strain>
    </source>
</reference>
<keyword evidence="1" id="KW-0808">Transferase</keyword>
<keyword evidence="1" id="KW-0012">Acyltransferase</keyword>
<accession>A0A418YIE6</accession>
<evidence type="ECO:0000313" key="2">
    <source>
        <dbReference type="Proteomes" id="UP000283255"/>
    </source>
</evidence>
<keyword evidence="2" id="KW-1185">Reference proteome</keyword>
<protein>
    <submittedName>
        <fullName evidence="1">PEP-CTERM/exosortase system-associated acyltransferase</fullName>
    </submittedName>
</protein>
<dbReference type="Pfam" id="PF13444">
    <property type="entry name" value="Acetyltransf_5"/>
    <property type="match status" value="1"/>
</dbReference>
<dbReference type="GO" id="GO:0016746">
    <property type="term" value="F:acyltransferase activity"/>
    <property type="evidence" value="ECO:0007669"/>
    <property type="project" value="UniProtKB-KW"/>
</dbReference>
<dbReference type="Gene3D" id="3.40.630.30">
    <property type="match status" value="1"/>
</dbReference>
<dbReference type="Proteomes" id="UP000283255">
    <property type="component" value="Unassembled WGS sequence"/>
</dbReference>
<dbReference type="AlphaFoldDB" id="A0A418YIE6"/>
<name>A0A418YIE6_9GAMM</name>
<dbReference type="OrthoDB" id="582214at2"/>
<sequence length="283" mass="32637">MTVLKQWFVQLPGLQFVVKKVVAYQANREAINIAHHFDEFLRPVIPREQALREEVHKIRHDVYCQELEFEPIKADGKERDEFDDYSIFCMIEHKHSQHFAGCVRVVTPLNEQDLLPLEKYCQGAITDPVLRPDQFDRSEICEISRLAVPAEFRRRQADKFKGAAAGVINEHTYSEHELRCFPFIAIGLYLSAASIVINRNIKHCFVMMEPRLARSMRFVGIKFKKVGPTVDYHGRRAPYYINPQDFLAALSPGFQVLFQHLERGVKREVAKPGCLIKGGDKSP</sequence>
<dbReference type="InterPro" id="IPR016181">
    <property type="entry name" value="Acyl_CoA_acyltransferase"/>
</dbReference>
<dbReference type="NCBIfam" id="TIGR03694">
    <property type="entry name" value="exosort_acyl"/>
    <property type="match status" value="1"/>
</dbReference>
<reference evidence="1 2" key="1">
    <citation type="submission" date="2018-09" db="EMBL/GenBank/DDBJ databases">
        <authorList>
            <person name="Wang F."/>
        </authorList>
    </citation>
    <scope>NUCLEOTIDE SEQUENCE [LARGE SCALE GENOMIC DNA]</scope>
    <source>
        <strain evidence="1 2">PLHSC7-2</strain>
    </source>
</reference>